<accession>A0A8X7YGT6</accession>
<dbReference type="GO" id="GO:0008654">
    <property type="term" value="P:phospholipid biosynthetic process"/>
    <property type="evidence" value="ECO:0007669"/>
    <property type="project" value="UniProtKB-KW"/>
</dbReference>
<dbReference type="PANTHER" id="PTHR15486:SF70">
    <property type="entry name" value="GLYCEROL-3-PHOSPHATE ACYLTRANSFERASE 8-RELATED"/>
    <property type="match status" value="1"/>
</dbReference>
<dbReference type="SMART" id="SM00563">
    <property type="entry name" value="PlsC"/>
    <property type="match status" value="1"/>
</dbReference>
<dbReference type="PANTHER" id="PTHR15486">
    <property type="entry name" value="ANCIENT UBIQUITOUS PROTEIN"/>
    <property type="match status" value="1"/>
</dbReference>
<keyword evidence="10" id="KW-0012">Acyltransferase</keyword>
<keyword evidence="6" id="KW-0443">Lipid metabolism</keyword>
<evidence type="ECO:0000256" key="2">
    <source>
        <dbReference type="ARBA" id="ARBA00007937"/>
    </source>
</evidence>
<evidence type="ECO:0000256" key="6">
    <source>
        <dbReference type="ARBA" id="ARBA00023098"/>
    </source>
</evidence>
<keyword evidence="5 11" id="KW-1133">Transmembrane helix</keyword>
<evidence type="ECO:0000256" key="7">
    <source>
        <dbReference type="ARBA" id="ARBA00023136"/>
    </source>
</evidence>
<dbReference type="EMBL" id="JAAWWB010000028">
    <property type="protein sequence ID" value="KAG6748113.1"/>
    <property type="molecule type" value="Genomic_DNA"/>
</dbReference>
<gene>
    <name evidence="13" type="ORF">POTOM_048014</name>
</gene>
<dbReference type="CDD" id="cd06551">
    <property type="entry name" value="LPLAT"/>
    <property type="match status" value="1"/>
</dbReference>
<keyword evidence="8" id="KW-0594">Phospholipid biosynthesis</keyword>
<dbReference type="AlphaFoldDB" id="A0A8X7YGT6"/>
<evidence type="ECO:0000256" key="10">
    <source>
        <dbReference type="ARBA" id="ARBA00023315"/>
    </source>
</evidence>
<sequence length="577" mass="63976">MSPTKPEKKFPPITACNGTTHQSIAADLDGTLLVSSSSFPYFMLVAVEAGSLFRGLVLLLSLPIVIVSYLFISEALGIQILIFISMSGLKIRDIELVSRAVLPRFYAADVRSESYEVFDRCKRKVVVTANPTIMVEPFVKDFLGGDKVLGTDIEVNPKTKRATGFVKKPGVLVGKWKKLAVLKEFGEEAPDLGIGDRKTDHDFMSICKHLSHDGIALVRSMREEIGVPVGSCFSDKDVSGKWLSKSGKNGKVNCPLELNVGSKKDKFALALGCWPNLKVHIKSGMEGYMVHRSKSATPLPRDRLKNRIIFHDGRLVQRPDPLNALITYIWLPFGFILSIIRVYFNLPLPERIVRYTYEMLGIHLVIRGTPPPAPSPGTPGNLYVCNHRTALDPIVIAIALGRKVSCVTYSVSRLSRFLSPIPAIALTRDRAADAARISSILQKGDLVVCPEGTTCREEFLLRFSALFAELSDRIVPVAVNCKQNMFYGTTVRGVKFWDPYFFFMNPRPTYEVTFLDRLPEEMTVKAGGKSSIEVANYVQKVLGEVLGFENTGLTRKDKYLLLGGNDGKVESMYSAKK</sequence>
<dbReference type="GO" id="GO:0010143">
    <property type="term" value="P:cutin biosynthetic process"/>
    <property type="evidence" value="ECO:0007669"/>
    <property type="project" value="TreeGrafter"/>
</dbReference>
<evidence type="ECO:0000259" key="12">
    <source>
        <dbReference type="SMART" id="SM00563"/>
    </source>
</evidence>
<comment type="subcellular location">
    <subcellularLocation>
        <location evidence="1">Membrane</location>
        <topology evidence="1">Multi-pass membrane protein</topology>
    </subcellularLocation>
</comment>
<keyword evidence="8" id="KW-0444">Lipid biosynthesis</keyword>
<reference evidence="13" key="1">
    <citation type="journal article" date="2020" name="bioRxiv">
        <title>Hybrid origin of Populus tomentosa Carr. identified through genome sequencing and phylogenomic analysis.</title>
        <authorList>
            <person name="An X."/>
            <person name="Gao K."/>
            <person name="Chen Z."/>
            <person name="Li J."/>
            <person name="Yang X."/>
            <person name="Yang X."/>
            <person name="Zhou J."/>
            <person name="Guo T."/>
            <person name="Zhao T."/>
            <person name="Huang S."/>
            <person name="Miao D."/>
            <person name="Khan W.U."/>
            <person name="Rao P."/>
            <person name="Ye M."/>
            <person name="Lei B."/>
            <person name="Liao W."/>
            <person name="Wang J."/>
            <person name="Ji L."/>
            <person name="Li Y."/>
            <person name="Guo B."/>
            <person name="Mustafa N.S."/>
            <person name="Li S."/>
            <person name="Yun Q."/>
            <person name="Keller S.R."/>
            <person name="Mao J."/>
            <person name="Zhang R."/>
            <person name="Strauss S.H."/>
        </authorList>
    </citation>
    <scope>NUCLEOTIDE SEQUENCE</scope>
    <source>
        <strain evidence="13">GM15</strain>
        <tissue evidence="13">Leaf</tissue>
    </source>
</reference>
<evidence type="ECO:0000256" key="5">
    <source>
        <dbReference type="ARBA" id="ARBA00022989"/>
    </source>
</evidence>
<keyword evidence="7 11" id="KW-0472">Membrane</keyword>
<keyword evidence="3" id="KW-0808">Transferase</keyword>
<keyword evidence="14" id="KW-1185">Reference proteome</keyword>
<dbReference type="OrthoDB" id="1854593at2759"/>
<organism evidence="13 14">
    <name type="scientific">Populus tomentosa</name>
    <name type="common">Chinese white poplar</name>
    <dbReference type="NCBI Taxonomy" id="118781"/>
    <lineage>
        <taxon>Eukaryota</taxon>
        <taxon>Viridiplantae</taxon>
        <taxon>Streptophyta</taxon>
        <taxon>Embryophyta</taxon>
        <taxon>Tracheophyta</taxon>
        <taxon>Spermatophyta</taxon>
        <taxon>Magnoliopsida</taxon>
        <taxon>eudicotyledons</taxon>
        <taxon>Gunneridae</taxon>
        <taxon>Pentapetalae</taxon>
        <taxon>rosids</taxon>
        <taxon>fabids</taxon>
        <taxon>Malpighiales</taxon>
        <taxon>Salicaceae</taxon>
        <taxon>Saliceae</taxon>
        <taxon>Populus</taxon>
    </lineage>
</organism>
<evidence type="ECO:0000256" key="9">
    <source>
        <dbReference type="ARBA" id="ARBA00023264"/>
    </source>
</evidence>
<evidence type="ECO:0000256" key="3">
    <source>
        <dbReference type="ARBA" id="ARBA00022679"/>
    </source>
</evidence>
<evidence type="ECO:0000313" key="14">
    <source>
        <dbReference type="Proteomes" id="UP000886885"/>
    </source>
</evidence>
<dbReference type="InterPro" id="IPR056462">
    <property type="entry name" value="HAD_RAM2/GPAT1-8"/>
</dbReference>
<dbReference type="Proteomes" id="UP000886885">
    <property type="component" value="Chromosome 14D"/>
</dbReference>
<dbReference type="GO" id="GO:0090447">
    <property type="term" value="F:glycerol-3-phosphate 2-O-acyltransferase activity"/>
    <property type="evidence" value="ECO:0007669"/>
    <property type="project" value="UniProtKB-ARBA"/>
</dbReference>
<dbReference type="GO" id="GO:0016791">
    <property type="term" value="F:phosphatase activity"/>
    <property type="evidence" value="ECO:0007669"/>
    <property type="project" value="TreeGrafter"/>
</dbReference>
<evidence type="ECO:0000256" key="11">
    <source>
        <dbReference type="SAM" id="Phobius"/>
    </source>
</evidence>
<feature type="transmembrane region" description="Helical" evidence="11">
    <location>
        <begin position="66"/>
        <end position="89"/>
    </location>
</feature>
<comment type="similarity">
    <text evidence="2">Belongs to the GPAT/DAPAT family.</text>
</comment>
<dbReference type="GO" id="GO:0016020">
    <property type="term" value="C:membrane"/>
    <property type="evidence" value="ECO:0007669"/>
    <property type="project" value="UniProtKB-SubCell"/>
</dbReference>
<evidence type="ECO:0000256" key="1">
    <source>
        <dbReference type="ARBA" id="ARBA00004141"/>
    </source>
</evidence>
<evidence type="ECO:0000256" key="8">
    <source>
        <dbReference type="ARBA" id="ARBA00023209"/>
    </source>
</evidence>
<feature type="domain" description="Phospholipid/glycerol acyltransferase" evidence="12">
    <location>
        <begin position="381"/>
        <end position="482"/>
    </location>
</feature>
<keyword evidence="9" id="KW-1208">Phospholipid metabolism</keyword>
<dbReference type="FunFam" id="3.40.50.1000:FF:000134">
    <property type="entry name" value="Glycerol-3-phosphate 2-O-acyltransferase 6"/>
    <property type="match status" value="1"/>
</dbReference>
<dbReference type="Pfam" id="PF01553">
    <property type="entry name" value="Acyltransferase"/>
    <property type="match status" value="1"/>
</dbReference>
<feature type="transmembrane region" description="Helical" evidence="11">
    <location>
        <begin position="324"/>
        <end position="344"/>
    </location>
</feature>
<keyword evidence="4 11" id="KW-0812">Transmembrane</keyword>
<protein>
    <recommendedName>
        <fullName evidence="12">Phospholipid/glycerol acyltransferase domain-containing protein</fullName>
    </recommendedName>
</protein>
<dbReference type="Pfam" id="PF23270">
    <property type="entry name" value="HAD_RAM2_N"/>
    <property type="match status" value="1"/>
</dbReference>
<proteinExistence type="inferred from homology"/>
<evidence type="ECO:0000256" key="4">
    <source>
        <dbReference type="ARBA" id="ARBA00022692"/>
    </source>
</evidence>
<name>A0A8X7YGT6_POPTO</name>
<evidence type="ECO:0000313" key="13">
    <source>
        <dbReference type="EMBL" id="KAG6748113.1"/>
    </source>
</evidence>
<dbReference type="InterPro" id="IPR002123">
    <property type="entry name" value="Plipid/glycerol_acylTrfase"/>
</dbReference>
<comment type="caution">
    <text evidence="13">The sequence shown here is derived from an EMBL/GenBank/DDBJ whole genome shotgun (WGS) entry which is preliminary data.</text>
</comment>